<dbReference type="InterPro" id="IPR011009">
    <property type="entry name" value="Kinase-like_dom_sf"/>
</dbReference>
<dbReference type="CDD" id="cd05121">
    <property type="entry name" value="ABC1_ADCK3-like"/>
    <property type="match status" value="1"/>
</dbReference>
<dbReference type="OrthoDB" id="427480at2759"/>
<dbReference type="AlphaFoldDB" id="E1ZBT5"/>
<name>E1ZBT5_CHLVA</name>
<evidence type="ECO:0000313" key="3">
    <source>
        <dbReference type="EMBL" id="EFN56696.1"/>
    </source>
</evidence>
<dbReference type="PANTHER" id="PTHR10566">
    <property type="entry name" value="CHAPERONE-ACTIVITY OF BC1 COMPLEX CABC1 -RELATED"/>
    <property type="match status" value="1"/>
</dbReference>
<dbReference type="InterPro" id="IPR004147">
    <property type="entry name" value="ABC1_dom"/>
</dbReference>
<dbReference type="Proteomes" id="UP000008141">
    <property type="component" value="Unassembled WGS sequence"/>
</dbReference>
<evidence type="ECO:0000259" key="2">
    <source>
        <dbReference type="PROSITE" id="PS50011"/>
    </source>
</evidence>
<proteinExistence type="inferred from homology"/>
<dbReference type="RefSeq" id="XP_005848798.1">
    <property type="nucleotide sequence ID" value="XM_005848736.1"/>
</dbReference>
<accession>E1ZBT5</accession>
<dbReference type="OMA" id="WARDEQW"/>
<dbReference type="PROSITE" id="PS50011">
    <property type="entry name" value="PROTEIN_KINASE_DOM"/>
    <property type="match status" value="1"/>
</dbReference>
<dbReference type="EMBL" id="GL433841">
    <property type="protein sequence ID" value="EFN56696.1"/>
    <property type="molecule type" value="Genomic_DNA"/>
</dbReference>
<gene>
    <name evidence="3" type="ORF">CHLNCDRAFT_34951</name>
</gene>
<dbReference type="KEGG" id="cvr:CHLNCDRAFT_34951"/>
<dbReference type="GO" id="GO:0004672">
    <property type="term" value="F:protein kinase activity"/>
    <property type="evidence" value="ECO:0007669"/>
    <property type="project" value="InterPro"/>
</dbReference>
<protein>
    <recommendedName>
        <fullName evidence="2">Protein kinase domain-containing protein</fullName>
    </recommendedName>
</protein>
<dbReference type="GO" id="GO:0005524">
    <property type="term" value="F:ATP binding"/>
    <property type="evidence" value="ECO:0007669"/>
    <property type="project" value="InterPro"/>
</dbReference>
<dbReference type="InParanoid" id="E1ZBT5"/>
<evidence type="ECO:0000256" key="1">
    <source>
        <dbReference type="ARBA" id="ARBA00009670"/>
    </source>
</evidence>
<organism evidence="4">
    <name type="scientific">Chlorella variabilis</name>
    <name type="common">Green alga</name>
    <dbReference type="NCBI Taxonomy" id="554065"/>
    <lineage>
        <taxon>Eukaryota</taxon>
        <taxon>Viridiplantae</taxon>
        <taxon>Chlorophyta</taxon>
        <taxon>core chlorophytes</taxon>
        <taxon>Trebouxiophyceae</taxon>
        <taxon>Chlorellales</taxon>
        <taxon>Chlorellaceae</taxon>
        <taxon>Chlorella clade</taxon>
        <taxon>Chlorella</taxon>
    </lineage>
</organism>
<dbReference type="PANTHER" id="PTHR10566:SF123">
    <property type="entry name" value="PROTEIN KINASE SUPERFAMILY PROTEIN"/>
    <property type="match status" value="1"/>
</dbReference>
<dbReference type="SUPFAM" id="SSF56112">
    <property type="entry name" value="Protein kinase-like (PK-like)"/>
    <property type="match status" value="1"/>
</dbReference>
<dbReference type="Gene3D" id="1.10.510.10">
    <property type="entry name" value="Transferase(Phosphotransferase) domain 1"/>
    <property type="match status" value="1"/>
</dbReference>
<dbReference type="InterPro" id="IPR050154">
    <property type="entry name" value="UbiB_kinase"/>
</dbReference>
<sequence>MEGPSACPGVPASALSARAARPSFKLARRYVIALPTLATRGPQAVRASQTPTTAAATTAEDEQQLVGVAARGEQNPSASAALDVAALRGRVPSPPGAAAQRRAQQLLPTVVYDPAAAEDYFKKHPLLLARRVAKVGAYLMQFASALVAAQVDAAVLGVRPEPGAAAPELVLQQLAVKLGPTFVKLAQTLSMRPDLIGEGYAAALAQLQDNVAPFDSRTAMSILEQELGAPPDAIFSYITPQPIASASLGQVYRATLAADGQEVAVKVQRPGIERTIALDVYMLRQTIGVLQKAAGIRRDLRVLADEVGRSLYEELDFRIEASNAAEFRRAHSHMPFISVPGTMYRYTTRHVLVSEWVDGRTLEEKEQQRQSRRQILNLVRMGVQCSLAQLLVTGVMHGDPHSGNLLLRSADGKLCYLDFGLVVRVTPEHRQAMMVCSGVGQACESGRQVGGACQACIASEWCGLPR</sequence>
<dbReference type="GeneID" id="17356030"/>
<evidence type="ECO:0000313" key="4">
    <source>
        <dbReference type="Proteomes" id="UP000008141"/>
    </source>
</evidence>
<dbReference type="eggNOG" id="KOG1235">
    <property type="taxonomic scope" value="Eukaryota"/>
</dbReference>
<dbReference type="Pfam" id="PF03109">
    <property type="entry name" value="ABC1"/>
    <property type="match status" value="1"/>
</dbReference>
<comment type="similarity">
    <text evidence="1">Belongs to the protein kinase superfamily. ADCK protein kinase family.</text>
</comment>
<feature type="domain" description="Protein kinase" evidence="2">
    <location>
        <begin position="237"/>
        <end position="466"/>
    </location>
</feature>
<keyword evidence="4" id="KW-1185">Reference proteome</keyword>
<reference evidence="3 4" key="1">
    <citation type="journal article" date="2010" name="Plant Cell">
        <title>The Chlorella variabilis NC64A genome reveals adaptation to photosymbiosis, coevolution with viruses, and cryptic sex.</title>
        <authorList>
            <person name="Blanc G."/>
            <person name="Duncan G."/>
            <person name="Agarkova I."/>
            <person name="Borodovsky M."/>
            <person name="Gurnon J."/>
            <person name="Kuo A."/>
            <person name="Lindquist E."/>
            <person name="Lucas S."/>
            <person name="Pangilinan J."/>
            <person name="Polle J."/>
            <person name="Salamov A."/>
            <person name="Terry A."/>
            <person name="Yamada T."/>
            <person name="Dunigan D.D."/>
            <person name="Grigoriev I.V."/>
            <person name="Claverie J.M."/>
            <person name="Van Etten J.L."/>
        </authorList>
    </citation>
    <scope>NUCLEOTIDE SEQUENCE [LARGE SCALE GENOMIC DNA]</scope>
    <source>
        <strain evidence="3 4">NC64A</strain>
    </source>
</reference>
<dbReference type="InterPro" id="IPR000719">
    <property type="entry name" value="Prot_kinase_dom"/>
</dbReference>